<dbReference type="InterPro" id="IPR003767">
    <property type="entry name" value="Malate/L-lactate_DH-like"/>
</dbReference>
<organism evidence="3 4">
    <name type="scientific">Idiomarina tyrosinivorans</name>
    <dbReference type="NCBI Taxonomy" id="1445662"/>
    <lineage>
        <taxon>Bacteria</taxon>
        <taxon>Pseudomonadati</taxon>
        <taxon>Pseudomonadota</taxon>
        <taxon>Gammaproteobacteria</taxon>
        <taxon>Alteromonadales</taxon>
        <taxon>Idiomarinaceae</taxon>
        <taxon>Idiomarina</taxon>
    </lineage>
</organism>
<proteinExistence type="inferred from homology"/>
<dbReference type="InterPro" id="IPR043144">
    <property type="entry name" value="Mal/L-sulf/L-lact_DH-like_ah"/>
</dbReference>
<gene>
    <name evidence="3" type="ORF">CWI84_04605</name>
</gene>
<dbReference type="GO" id="GO:0016491">
    <property type="term" value="F:oxidoreductase activity"/>
    <property type="evidence" value="ECO:0007669"/>
    <property type="project" value="UniProtKB-KW"/>
</dbReference>
<name>A0A432ZSI3_9GAMM</name>
<dbReference type="Proteomes" id="UP000287996">
    <property type="component" value="Unassembled WGS sequence"/>
</dbReference>
<comment type="caution">
    <text evidence="3">The sequence shown here is derived from an EMBL/GenBank/DDBJ whole genome shotgun (WGS) entry which is preliminary data.</text>
</comment>
<evidence type="ECO:0000256" key="1">
    <source>
        <dbReference type="ARBA" id="ARBA00006056"/>
    </source>
</evidence>
<comment type="similarity">
    <text evidence="1">Belongs to the LDH2/MDH2 oxidoreductase family.</text>
</comment>
<dbReference type="Gene3D" id="1.10.1530.10">
    <property type="match status" value="1"/>
</dbReference>
<dbReference type="SUPFAM" id="SSF89733">
    <property type="entry name" value="L-sulfolactate dehydrogenase-like"/>
    <property type="match status" value="1"/>
</dbReference>
<keyword evidence="4" id="KW-1185">Reference proteome</keyword>
<dbReference type="PANTHER" id="PTHR11091:SF0">
    <property type="entry name" value="MALATE DEHYDROGENASE"/>
    <property type="match status" value="1"/>
</dbReference>
<dbReference type="Pfam" id="PF02615">
    <property type="entry name" value="Ldh_2"/>
    <property type="match status" value="1"/>
</dbReference>
<sequence length="352" mass="37921">MSHRRYDAEALLTWATACLQQAGAAPEIADAVAYYLLEGDLLGHSTHGLIRLLNNADWLAQGKSLNKGQPEVLAERAATALWDAKFLPGPYVMPKAVAKACEMAKQAGSGTIVVKRSQHIAALSAYLTLATEQGLVVSIMCSTPGQQAVAPYGAKQAVFSPNPLAVGVPSTEHPLLVDISLSMTAAGKVRQAKANQQRLPYKALITPDGQWSDDPLTFFQQPGAALAPLGGELLGYKGYGLTLFSEIWTMALSQYGRTQGHQDGDANSVWVQVLDPSAFGSQSQFIEEVDALFAQARAAQPIKPDKPVRIPGQQACLNKQRQLREGVEYSAATLKVMQRCAERYQQPLPEPL</sequence>
<dbReference type="InterPro" id="IPR043143">
    <property type="entry name" value="Mal/L-sulf/L-lact_DH-like_NADP"/>
</dbReference>
<accession>A0A432ZSI3</accession>
<dbReference type="OrthoDB" id="9769447at2"/>
<keyword evidence="2" id="KW-0560">Oxidoreductase</keyword>
<dbReference type="EMBL" id="PIQH01000003">
    <property type="protein sequence ID" value="RUO80870.1"/>
    <property type="molecule type" value="Genomic_DNA"/>
</dbReference>
<evidence type="ECO:0000313" key="3">
    <source>
        <dbReference type="EMBL" id="RUO80870.1"/>
    </source>
</evidence>
<dbReference type="RefSeq" id="WP_126841397.1">
    <property type="nucleotide sequence ID" value="NZ_PIQH01000003.1"/>
</dbReference>
<reference evidence="3 4" key="1">
    <citation type="journal article" date="2011" name="Front. Microbiol.">
        <title>Genomic signatures of strain selection and enhancement in Bacillus atrophaeus var. globigii, a historical biowarfare simulant.</title>
        <authorList>
            <person name="Gibbons H.S."/>
            <person name="Broomall S.M."/>
            <person name="McNew L.A."/>
            <person name="Daligault H."/>
            <person name="Chapman C."/>
            <person name="Bruce D."/>
            <person name="Karavis M."/>
            <person name="Krepps M."/>
            <person name="McGregor P.A."/>
            <person name="Hong C."/>
            <person name="Park K.H."/>
            <person name="Akmal A."/>
            <person name="Feldman A."/>
            <person name="Lin J.S."/>
            <person name="Chang W.E."/>
            <person name="Higgs B.W."/>
            <person name="Demirev P."/>
            <person name="Lindquist J."/>
            <person name="Liem A."/>
            <person name="Fochler E."/>
            <person name="Read T.D."/>
            <person name="Tapia R."/>
            <person name="Johnson S."/>
            <person name="Bishop-Lilly K.A."/>
            <person name="Detter C."/>
            <person name="Han C."/>
            <person name="Sozhamannan S."/>
            <person name="Rosenzweig C.N."/>
            <person name="Skowronski E.W."/>
        </authorList>
    </citation>
    <scope>NUCLEOTIDE SEQUENCE [LARGE SCALE GENOMIC DNA]</scope>
    <source>
        <strain evidence="3 4">CC-PW-9</strain>
    </source>
</reference>
<evidence type="ECO:0000313" key="4">
    <source>
        <dbReference type="Proteomes" id="UP000287996"/>
    </source>
</evidence>
<evidence type="ECO:0000256" key="2">
    <source>
        <dbReference type="ARBA" id="ARBA00023002"/>
    </source>
</evidence>
<dbReference type="PANTHER" id="PTHR11091">
    <property type="entry name" value="OXIDOREDUCTASE-RELATED"/>
    <property type="match status" value="1"/>
</dbReference>
<dbReference type="InterPro" id="IPR036111">
    <property type="entry name" value="Mal/L-sulfo/L-lacto_DH-like_sf"/>
</dbReference>
<protein>
    <submittedName>
        <fullName evidence="3">Lactate dehydrogenase</fullName>
    </submittedName>
</protein>
<dbReference type="Gene3D" id="3.30.1370.60">
    <property type="entry name" value="Hypothetical oxidoreductase yiak, domain 2"/>
    <property type="match status" value="1"/>
</dbReference>
<dbReference type="AlphaFoldDB" id="A0A432ZSI3"/>